<dbReference type="AlphaFoldDB" id="A0A0L1I3T2"/>
<feature type="repeat" description="GBP" evidence="1">
    <location>
        <begin position="39"/>
        <end position="59"/>
    </location>
</feature>
<dbReference type="Pfam" id="PF02526">
    <property type="entry name" value="GBP_repeat"/>
    <property type="match status" value="2"/>
</dbReference>
<dbReference type="InterPro" id="IPR003681">
    <property type="entry name" value="Glycophorin-bd"/>
</dbReference>
<dbReference type="EMBL" id="GG664980">
    <property type="protein sequence ID" value="KNG74301.1"/>
    <property type="molecule type" value="Genomic_DNA"/>
</dbReference>
<feature type="region of interest" description="Disordered" evidence="2">
    <location>
        <begin position="23"/>
        <end position="59"/>
    </location>
</feature>
<feature type="compositionally biased region" description="Basic and acidic residues" evidence="2">
    <location>
        <begin position="27"/>
        <end position="39"/>
    </location>
</feature>
<evidence type="ECO:0000313" key="4">
    <source>
        <dbReference type="Proteomes" id="UP000054562"/>
    </source>
</evidence>
<evidence type="ECO:0000313" key="3">
    <source>
        <dbReference type="EMBL" id="KNG74301.1"/>
    </source>
</evidence>
<reference evidence="4" key="1">
    <citation type="submission" date="2015-07" db="EMBL/GenBank/DDBJ databases">
        <title>Annotation of Plasmodium falciparum IGH-CR14.</title>
        <authorList>
            <consortium name="The Broad Institute Genome Sequencing Platform"/>
            <person name="Volkman S.K."/>
            <person name="Neafsey D.E."/>
            <person name="Dash A.P."/>
            <person name="Chitnis C.E."/>
            <person name="Hartl D.L."/>
            <person name="Young S.K."/>
            <person name="Zeng Q."/>
            <person name="Koehrsen M."/>
            <person name="Alvarado L."/>
            <person name="Berlin A."/>
            <person name="Borenstein D."/>
            <person name="Chapman S.B."/>
            <person name="Chen Z."/>
            <person name="Engels R."/>
            <person name="Freedman E."/>
            <person name="Gellesch M."/>
            <person name="Goldberg J."/>
            <person name="Griggs A."/>
            <person name="Gujja S."/>
            <person name="Heilman E.R."/>
            <person name="Heiman D.I."/>
            <person name="Howarth C."/>
            <person name="Jen D."/>
            <person name="Larson L."/>
            <person name="Mehta T."/>
            <person name="Neiman D."/>
            <person name="Park D."/>
            <person name="Pearson M."/>
            <person name="Roberts A."/>
            <person name="Saif S."/>
            <person name="Shea T."/>
            <person name="Shenoy N."/>
            <person name="Sisk P."/>
            <person name="Stolte C."/>
            <person name="Sykes S."/>
            <person name="Walk T."/>
            <person name="White J."/>
            <person name="Yandava C."/>
            <person name="Haas B."/>
            <person name="Henn M.R."/>
            <person name="Nusbaum C."/>
            <person name="Birren B."/>
        </authorList>
    </citation>
    <scope>NUCLEOTIDE SEQUENCE [LARGE SCALE GENOMIC DNA]</scope>
    <source>
        <strain evidence="4">IGH-CR14</strain>
    </source>
</reference>
<evidence type="ECO:0000256" key="2">
    <source>
        <dbReference type="SAM" id="MobiDB-lite"/>
    </source>
</evidence>
<sequence length="59" mass="6924">MNSSIIEYRKHLEIFYKILTNTDPNDDVERRNADNKEDLTSADPEGQIMREYAADPEYS</sequence>
<dbReference type="PROSITE" id="PS51069">
    <property type="entry name" value="GBP"/>
    <property type="match status" value="2"/>
</dbReference>
<feature type="repeat" description="GBP" evidence="1">
    <location>
        <begin position="1"/>
        <end position="38"/>
    </location>
</feature>
<organism evidence="3 4">
    <name type="scientific">Plasmodium falciparum IGH-CR14</name>
    <dbReference type="NCBI Taxonomy" id="580059"/>
    <lineage>
        <taxon>Eukaryota</taxon>
        <taxon>Sar</taxon>
        <taxon>Alveolata</taxon>
        <taxon>Apicomplexa</taxon>
        <taxon>Aconoidasida</taxon>
        <taxon>Haemosporida</taxon>
        <taxon>Plasmodiidae</taxon>
        <taxon>Plasmodium</taxon>
        <taxon>Plasmodium (Laverania)</taxon>
    </lineage>
</organism>
<accession>A0A0L1I3T2</accession>
<dbReference type="Proteomes" id="UP000054562">
    <property type="component" value="Unassembled WGS sequence"/>
</dbReference>
<reference evidence="4" key="2">
    <citation type="submission" date="2015-07" db="EMBL/GenBank/DDBJ databases">
        <title>The genome sequence of Plasmodium falciparum IGH-CR14.</title>
        <authorList>
            <consortium name="The Broad Institute Genome Sequencing Platform"/>
            <person name="Volkman S.K."/>
            <person name="Neafsey D.E."/>
            <person name="Dash A.P."/>
            <person name="Chitnis C.E."/>
            <person name="Hartl D.L."/>
            <person name="Young S.K."/>
            <person name="Kodira C.D."/>
            <person name="Zeng Q."/>
            <person name="Koehrsen M."/>
            <person name="Godfrey P."/>
            <person name="Alvarado L."/>
            <person name="Berlin A."/>
            <person name="Borenstein D."/>
            <person name="Chen Z."/>
            <person name="Engels R."/>
            <person name="Freedman E."/>
            <person name="Gellesch M."/>
            <person name="Goldberg J."/>
            <person name="Griggs A."/>
            <person name="Gujja S."/>
            <person name="Heiman D."/>
            <person name="Hepburn T."/>
            <person name="Howarth C."/>
            <person name="Jen D."/>
            <person name="Larson L."/>
            <person name="Lewis B."/>
            <person name="Mehta T."/>
            <person name="Park D."/>
            <person name="Pearson M."/>
            <person name="Roberts A."/>
            <person name="Saif S."/>
            <person name="Shea T."/>
            <person name="Shenoy N."/>
            <person name="Sisk P."/>
            <person name="Stolte C."/>
            <person name="Sykes S."/>
            <person name="Walk T."/>
            <person name="White J."/>
            <person name="Yandava C."/>
            <person name="Wirth D.F."/>
            <person name="Nusbaum C."/>
            <person name="Birren B."/>
        </authorList>
    </citation>
    <scope>NUCLEOTIDE SEQUENCE [LARGE SCALE GENOMIC DNA]</scope>
    <source>
        <strain evidence="4">IGH-CR14</strain>
    </source>
</reference>
<proteinExistence type="predicted"/>
<protein>
    <submittedName>
        <fullName evidence="3">Uncharacterized protein</fullName>
    </submittedName>
</protein>
<gene>
    <name evidence="3" type="ORF">PFMG_00509</name>
</gene>
<name>A0A0L1I3T2_PLAFA</name>
<evidence type="ECO:0000256" key="1">
    <source>
        <dbReference type="PROSITE-ProRule" id="PRU00402"/>
    </source>
</evidence>